<sequence>SKNRDPTGVHVSDEGADELNANFLAFVFDGESDELVSPTPGIGRKRGRGSNPSTPPSANRLQKQGRSDICK</sequence>
<protein>
    <submittedName>
        <fullName evidence="2">Uncharacterized protein</fullName>
    </submittedName>
</protein>
<evidence type="ECO:0000313" key="2">
    <source>
        <dbReference type="EMBL" id="WAR10907.1"/>
    </source>
</evidence>
<reference evidence="2" key="1">
    <citation type="submission" date="2022-11" db="EMBL/GenBank/DDBJ databases">
        <title>Centuries of genome instability and evolution in soft-shell clam transmissible cancer (bioRxiv).</title>
        <authorList>
            <person name="Hart S.F.M."/>
            <person name="Yonemitsu M.A."/>
            <person name="Giersch R.M."/>
            <person name="Beal B.F."/>
            <person name="Arriagada G."/>
            <person name="Davis B.W."/>
            <person name="Ostrander E.A."/>
            <person name="Goff S.P."/>
            <person name="Metzger M.J."/>
        </authorList>
    </citation>
    <scope>NUCLEOTIDE SEQUENCE</scope>
    <source>
        <strain evidence="2">MELC-2E11</strain>
        <tissue evidence="2">Siphon/mantle</tissue>
    </source>
</reference>
<feature type="region of interest" description="Disordered" evidence="1">
    <location>
        <begin position="33"/>
        <end position="71"/>
    </location>
</feature>
<dbReference type="Proteomes" id="UP001164746">
    <property type="component" value="Chromosome 7"/>
</dbReference>
<accession>A0ABY7EPB5</accession>
<gene>
    <name evidence="2" type="ORF">MAR_035983</name>
</gene>
<feature type="non-terminal residue" evidence="2">
    <location>
        <position position="71"/>
    </location>
</feature>
<proteinExistence type="predicted"/>
<name>A0ABY7EPB5_MYAAR</name>
<feature type="compositionally biased region" description="Polar residues" evidence="1">
    <location>
        <begin position="50"/>
        <end position="64"/>
    </location>
</feature>
<keyword evidence="3" id="KW-1185">Reference proteome</keyword>
<organism evidence="2 3">
    <name type="scientific">Mya arenaria</name>
    <name type="common">Soft-shell clam</name>
    <dbReference type="NCBI Taxonomy" id="6604"/>
    <lineage>
        <taxon>Eukaryota</taxon>
        <taxon>Metazoa</taxon>
        <taxon>Spiralia</taxon>
        <taxon>Lophotrochozoa</taxon>
        <taxon>Mollusca</taxon>
        <taxon>Bivalvia</taxon>
        <taxon>Autobranchia</taxon>
        <taxon>Heteroconchia</taxon>
        <taxon>Euheterodonta</taxon>
        <taxon>Imparidentia</taxon>
        <taxon>Neoheterodontei</taxon>
        <taxon>Myida</taxon>
        <taxon>Myoidea</taxon>
        <taxon>Myidae</taxon>
        <taxon>Mya</taxon>
    </lineage>
</organism>
<evidence type="ECO:0000313" key="3">
    <source>
        <dbReference type="Proteomes" id="UP001164746"/>
    </source>
</evidence>
<dbReference type="EMBL" id="CP111018">
    <property type="protein sequence ID" value="WAR10907.1"/>
    <property type="molecule type" value="Genomic_DNA"/>
</dbReference>
<evidence type="ECO:0000256" key="1">
    <source>
        <dbReference type="SAM" id="MobiDB-lite"/>
    </source>
</evidence>